<dbReference type="PROSITE" id="PS50011">
    <property type="entry name" value="PROTEIN_KINASE_DOM"/>
    <property type="match status" value="2"/>
</dbReference>
<reference evidence="15" key="2">
    <citation type="submission" date="2025-08" db="UniProtKB">
        <authorList>
            <consortium name="RefSeq"/>
        </authorList>
    </citation>
    <scope>IDENTIFICATION</scope>
    <source>
        <tissue evidence="15">Leaf</tissue>
    </source>
</reference>
<feature type="domain" description="Protein kinase" evidence="13">
    <location>
        <begin position="729"/>
        <end position="1013"/>
    </location>
</feature>
<evidence type="ECO:0000256" key="9">
    <source>
        <dbReference type="ARBA" id="ARBA00023136"/>
    </source>
</evidence>
<keyword evidence="2" id="KW-0808">Transferase</keyword>
<feature type="transmembrane region" description="Helical" evidence="12">
    <location>
        <begin position="71"/>
        <end position="89"/>
    </location>
</feature>
<keyword evidence="4" id="KW-0732">Signal</keyword>
<dbReference type="AlphaFoldDB" id="A0A6P5FNZ5"/>
<evidence type="ECO:0000256" key="10">
    <source>
        <dbReference type="PROSITE-ProRule" id="PRU10141"/>
    </source>
</evidence>
<protein>
    <submittedName>
        <fullName evidence="15">Uncharacterized protein LOC109716589</fullName>
    </submittedName>
</protein>
<evidence type="ECO:0000256" key="12">
    <source>
        <dbReference type="SAM" id="Phobius"/>
    </source>
</evidence>
<dbReference type="GO" id="GO:0004672">
    <property type="term" value="F:protein kinase activity"/>
    <property type="evidence" value="ECO:0007669"/>
    <property type="project" value="InterPro"/>
</dbReference>
<dbReference type="Gene3D" id="3.30.200.20">
    <property type="entry name" value="Phosphorylase Kinase, domain 1"/>
    <property type="match status" value="2"/>
</dbReference>
<evidence type="ECO:0000313" key="15">
    <source>
        <dbReference type="RefSeq" id="XP_020097709.1"/>
    </source>
</evidence>
<dbReference type="SMART" id="SM00220">
    <property type="entry name" value="S_TKc"/>
    <property type="match status" value="2"/>
</dbReference>
<feature type="compositionally biased region" description="Polar residues" evidence="11">
    <location>
        <begin position="1057"/>
        <end position="1069"/>
    </location>
</feature>
<reference evidence="14" key="1">
    <citation type="journal article" date="2015" name="Nat. Genet.">
        <title>The pineapple genome and the evolution of CAM photosynthesis.</title>
        <authorList>
            <person name="Ming R."/>
            <person name="VanBuren R."/>
            <person name="Wai C.M."/>
            <person name="Tang H."/>
            <person name="Schatz M.C."/>
            <person name="Bowers J.E."/>
            <person name="Lyons E."/>
            <person name="Wang M.L."/>
            <person name="Chen J."/>
            <person name="Biggers E."/>
            <person name="Zhang J."/>
            <person name="Huang L."/>
            <person name="Zhang L."/>
            <person name="Miao W."/>
            <person name="Zhang J."/>
            <person name="Ye Z."/>
            <person name="Miao C."/>
            <person name="Lin Z."/>
            <person name="Wang H."/>
            <person name="Zhou H."/>
            <person name="Yim W.C."/>
            <person name="Priest H.D."/>
            <person name="Zheng C."/>
            <person name="Woodhouse M."/>
            <person name="Edger P.P."/>
            <person name="Guyot R."/>
            <person name="Guo H.B."/>
            <person name="Guo H."/>
            <person name="Zheng G."/>
            <person name="Singh R."/>
            <person name="Sharma A."/>
            <person name="Min X."/>
            <person name="Zheng Y."/>
            <person name="Lee H."/>
            <person name="Gurtowski J."/>
            <person name="Sedlazeck F.J."/>
            <person name="Harkess A."/>
            <person name="McKain M.R."/>
            <person name="Liao Z."/>
            <person name="Fang J."/>
            <person name="Liu J."/>
            <person name="Zhang X."/>
            <person name="Zhang Q."/>
            <person name="Hu W."/>
            <person name="Qin Y."/>
            <person name="Wang K."/>
            <person name="Chen L.Y."/>
            <person name="Shirley N."/>
            <person name="Lin Y.R."/>
            <person name="Liu L.Y."/>
            <person name="Hernandez A.G."/>
            <person name="Wright C.L."/>
            <person name="Bulone V."/>
            <person name="Tuskan G.A."/>
            <person name="Heath K."/>
            <person name="Zee F."/>
            <person name="Moore P.H."/>
            <person name="Sunkar R."/>
            <person name="Leebens-Mack J.H."/>
            <person name="Mockler T."/>
            <person name="Bennetzen J.L."/>
            <person name="Freeling M."/>
            <person name="Sankoff D."/>
            <person name="Paterson A.H."/>
            <person name="Zhu X."/>
            <person name="Yang X."/>
            <person name="Smith J.A."/>
            <person name="Cushman J.C."/>
            <person name="Paull R.E."/>
            <person name="Yu Q."/>
        </authorList>
    </citation>
    <scope>NUCLEOTIDE SEQUENCE [LARGE SCALE GENOMIC DNA]</scope>
    <source>
        <strain evidence="14">cv. F153</strain>
    </source>
</reference>
<evidence type="ECO:0000256" key="1">
    <source>
        <dbReference type="ARBA" id="ARBA00004167"/>
    </source>
</evidence>
<dbReference type="InterPro" id="IPR008271">
    <property type="entry name" value="Ser/Thr_kinase_AS"/>
</dbReference>
<dbReference type="InterPro" id="IPR011009">
    <property type="entry name" value="Kinase-like_dom_sf"/>
</dbReference>
<accession>A0A6P5FNZ5</accession>
<evidence type="ECO:0000259" key="13">
    <source>
        <dbReference type="PROSITE" id="PS50011"/>
    </source>
</evidence>
<dbReference type="FunFam" id="1.10.510.10:FF:000537">
    <property type="entry name" value="Putative receptor-like protein kinase"/>
    <property type="match status" value="2"/>
</dbReference>
<keyword evidence="8 12" id="KW-1133">Transmembrane helix</keyword>
<dbReference type="PROSITE" id="PS00107">
    <property type="entry name" value="PROTEIN_KINASE_ATP"/>
    <property type="match status" value="2"/>
</dbReference>
<name>A0A6P5FNZ5_ANACO</name>
<evidence type="ECO:0000256" key="11">
    <source>
        <dbReference type="SAM" id="MobiDB-lite"/>
    </source>
</evidence>
<evidence type="ECO:0000256" key="4">
    <source>
        <dbReference type="ARBA" id="ARBA00022729"/>
    </source>
</evidence>
<dbReference type="Gene3D" id="1.10.510.10">
    <property type="entry name" value="Transferase(Phosphotransferase) domain 1"/>
    <property type="match status" value="2"/>
</dbReference>
<keyword evidence="6" id="KW-0418">Kinase</keyword>
<evidence type="ECO:0000256" key="3">
    <source>
        <dbReference type="ARBA" id="ARBA00022692"/>
    </source>
</evidence>
<evidence type="ECO:0000256" key="5">
    <source>
        <dbReference type="ARBA" id="ARBA00022741"/>
    </source>
</evidence>
<dbReference type="PANTHER" id="PTHR47974">
    <property type="entry name" value="OS07G0415500 PROTEIN"/>
    <property type="match status" value="1"/>
</dbReference>
<evidence type="ECO:0000256" key="7">
    <source>
        <dbReference type="ARBA" id="ARBA00022840"/>
    </source>
</evidence>
<dbReference type="GO" id="GO:0005524">
    <property type="term" value="F:ATP binding"/>
    <property type="evidence" value="ECO:0007669"/>
    <property type="project" value="UniProtKB-UniRule"/>
</dbReference>
<gene>
    <name evidence="15" type="primary">LOC109716589</name>
</gene>
<proteinExistence type="predicted"/>
<dbReference type="InterPro" id="IPR000719">
    <property type="entry name" value="Prot_kinase_dom"/>
</dbReference>
<feature type="transmembrane region" description="Helical" evidence="12">
    <location>
        <begin position="634"/>
        <end position="652"/>
    </location>
</feature>
<feature type="transmembrane region" description="Helical" evidence="12">
    <location>
        <begin position="7"/>
        <end position="27"/>
    </location>
</feature>
<evidence type="ECO:0000256" key="8">
    <source>
        <dbReference type="ARBA" id="ARBA00022989"/>
    </source>
</evidence>
<dbReference type="PROSITE" id="PS00108">
    <property type="entry name" value="PROTEIN_KINASE_ST"/>
    <property type="match status" value="2"/>
</dbReference>
<feature type="region of interest" description="Disordered" evidence="11">
    <location>
        <begin position="1034"/>
        <end position="1069"/>
    </location>
</feature>
<feature type="transmembrane region" description="Helical" evidence="12">
    <location>
        <begin position="95"/>
        <end position="117"/>
    </location>
</feature>
<organism evidence="14 15">
    <name type="scientific">Ananas comosus</name>
    <name type="common">Pineapple</name>
    <name type="synonym">Ananas ananas</name>
    <dbReference type="NCBI Taxonomy" id="4615"/>
    <lineage>
        <taxon>Eukaryota</taxon>
        <taxon>Viridiplantae</taxon>
        <taxon>Streptophyta</taxon>
        <taxon>Embryophyta</taxon>
        <taxon>Tracheophyta</taxon>
        <taxon>Spermatophyta</taxon>
        <taxon>Magnoliopsida</taxon>
        <taxon>Liliopsida</taxon>
        <taxon>Poales</taxon>
        <taxon>Bromeliaceae</taxon>
        <taxon>Bromelioideae</taxon>
        <taxon>Ananas</taxon>
    </lineage>
</organism>
<feature type="transmembrane region" description="Helical" evidence="12">
    <location>
        <begin position="658"/>
        <end position="680"/>
    </location>
</feature>
<dbReference type="GeneID" id="109716589"/>
<dbReference type="GO" id="GO:0016020">
    <property type="term" value="C:membrane"/>
    <property type="evidence" value="ECO:0007669"/>
    <property type="project" value="UniProtKB-SubCell"/>
</dbReference>
<evidence type="ECO:0000256" key="2">
    <source>
        <dbReference type="ARBA" id="ARBA00022679"/>
    </source>
</evidence>
<dbReference type="Proteomes" id="UP000515123">
    <property type="component" value="Linkage group 10"/>
</dbReference>
<dbReference type="InterPro" id="IPR017441">
    <property type="entry name" value="Protein_kinase_ATP_BS"/>
</dbReference>
<feature type="compositionally biased region" description="Low complexity" evidence="11">
    <location>
        <begin position="1037"/>
        <end position="1049"/>
    </location>
</feature>
<keyword evidence="3 12" id="KW-0812">Transmembrane</keyword>
<dbReference type="Pfam" id="PF00069">
    <property type="entry name" value="Pkinase"/>
    <property type="match status" value="2"/>
</dbReference>
<feature type="transmembrane region" description="Helical" evidence="12">
    <location>
        <begin position="571"/>
        <end position="591"/>
    </location>
</feature>
<keyword evidence="5 10" id="KW-0547">Nucleotide-binding</keyword>
<evidence type="ECO:0000256" key="6">
    <source>
        <dbReference type="ARBA" id="ARBA00022777"/>
    </source>
</evidence>
<dbReference type="PANTHER" id="PTHR47974:SF9">
    <property type="entry name" value="RECEPTOR-LIKE SERINE_THREONINE-PROTEIN KINASE"/>
    <property type="match status" value="1"/>
</dbReference>
<evidence type="ECO:0000313" key="14">
    <source>
        <dbReference type="Proteomes" id="UP000515123"/>
    </source>
</evidence>
<keyword evidence="9 12" id="KW-0472">Membrane</keyword>
<dbReference type="OrthoDB" id="2418081at2759"/>
<keyword evidence="14" id="KW-1185">Reference proteome</keyword>
<sequence length="1069" mass="119647">MRNKKVRILAISTIVLLLFVTLILFLSTRGSKAFFLVGSCDATFIFVILVWAFVQDFLVPREFIGSREVSIIAWIAVVPLLALVVLLCVRVKSSIIFYVTSSLDVAAFFLYGLTAAIPRIMAWQRRDAGNSELDLEEERHLGYSFLGEVVGLPKRIPYRELKEATRNFQTPIGRGGSGSVFKGILGDGLPVAVKRIEGELRGEREFRSEITAILSVQHVSLVRIVGYCIIPRSYRFLVYEYFENGSLDNWIFPKAGRENNCLNWALRYQVAIDVAKALAYLHHQCRQRILHLDVKPENILVDENFRAHVTDFGISRLLGVDETSVITTVRGTRGYLAPEWFLGGGICEKSDVYGYGMVLFELMSGRRNINFIDEGGHISQRRWSYFPKNASEKMKGGNLMELVDQRLIGSGDVKEEEVKTLVYVAFWCIQEKPELRPSMEMVANMLQGYVTVGMPPDTKIFLAESPAPTYLELSSGSTMAGSTTSDGTELPPISMSSSSASNQLGRYSWFSDFILFTYSSVVKVMSSAAGVSKSCYFLNLLGLSITQTDKSIGGTLIAAPYLPSSSVQMRILTISTLIFLLFLTLILFVSTPGSKGFFLVGSCNATFIFVILIWAFVQDFLVPREFIGSREVNIITWITVVPLLALVVLLCVRVKSSIIFYVTFSLDVAAFFLYGLTATIPRIMAWQRRDAGNSELDLEEERHLGYSFFGEVVGLPKRIPYRELKEATRNFQTPIGRGGSGSVFKGILGDGLPVAVKRIEGELRGEREFRSEITAILSVQHVSLVRIVGYCIIPRSYRFLVYEYFENGSLDNWIFPKAGRENNCLNWALRYQVAIDVAKALAYLHHQCRQRILHLDVKPENILVDENFRAHVTDFGISRLLGVDETSVITTVRGTRGYLAPEWFLGGGICEKSDVYGYGMVLFELMSGRRNINFIDEGGHISQRRWSYFPKNASEKMKGGNLMELVDQRLIGSGDVKEEEVKTLVYVAFWCIQEKPELRPSMEMVANMLQGYVTVGMPPDTKIFLAETPAPTYLEHSSGSTMAGSTTSDGTERPPISMSSFSASNQLGR</sequence>
<comment type="subcellular location">
    <subcellularLocation>
        <location evidence="1">Membrane</location>
        <topology evidence="1">Single-pass membrane protein</topology>
    </subcellularLocation>
</comment>
<dbReference type="RefSeq" id="XP_020097709.1">
    <property type="nucleotide sequence ID" value="XM_020242120.1"/>
</dbReference>
<keyword evidence="7 10" id="KW-0067">ATP-binding</keyword>
<feature type="domain" description="Protein kinase" evidence="13">
    <location>
        <begin position="166"/>
        <end position="450"/>
    </location>
</feature>
<feature type="transmembrane region" description="Helical" evidence="12">
    <location>
        <begin position="597"/>
        <end position="622"/>
    </location>
</feature>
<feature type="binding site" evidence="10">
    <location>
        <position position="757"/>
    </location>
    <ligand>
        <name>ATP</name>
        <dbReference type="ChEBI" id="CHEBI:30616"/>
    </ligand>
</feature>
<dbReference type="SUPFAM" id="SSF56112">
    <property type="entry name" value="Protein kinase-like (PK-like)"/>
    <property type="match status" value="2"/>
</dbReference>
<feature type="binding site" evidence="10">
    <location>
        <position position="194"/>
    </location>
    <ligand>
        <name>ATP</name>
        <dbReference type="ChEBI" id="CHEBI:30616"/>
    </ligand>
</feature>
<feature type="transmembrane region" description="Helical" evidence="12">
    <location>
        <begin position="33"/>
        <end position="59"/>
    </location>
</feature>